<dbReference type="InterPro" id="IPR043502">
    <property type="entry name" value="DNA/RNA_pol_sf"/>
</dbReference>
<keyword evidence="9" id="KW-1185">Reference proteome</keyword>
<dbReference type="InterPro" id="IPR006134">
    <property type="entry name" value="DNA-dir_DNA_pol_B_multi_dom"/>
</dbReference>
<dbReference type="EC" id="2.7.7.7" evidence="1"/>
<evidence type="ECO:0000259" key="7">
    <source>
        <dbReference type="Pfam" id="PF00136"/>
    </source>
</evidence>
<dbReference type="GO" id="GO:0006287">
    <property type="term" value="P:base-excision repair, gap-filling"/>
    <property type="evidence" value="ECO:0007669"/>
    <property type="project" value="TreeGrafter"/>
</dbReference>
<dbReference type="PANTHER" id="PTHR10322:SF23">
    <property type="entry name" value="DNA POLYMERASE DELTA CATALYTIC SUBUNIT"/>
    <property type="match status" value="1"/>
</dbReference>
<dbReference type="InterPro" id="IPR050240">
    <property type="entry name" value="DNA_pol_type-B"/>
</dbReference>
<protein>
    <recommendedName>
        <fullName evidence="1">DNA-directed DNA polymerase</fullName>
        <ecNumber evidence="1">2.7.7.7</ecNumber>
    </recommendedName>
</protein>
<accession>A0A9W8BAJ2</accession>
<dbReference type="InterPro" id="IPR036397">
    <property type="entry name" value="RNaseH_sf"/>
</dbReference>
<dbReference type="InterPro" id="IPR012337">
    <property type="entry name" value="RNaseH-like_sf"/>
</dbReference>
<dbReference type="InterPro" id="IPR023211">
    <property type="entry name" value="DNA_pol_palm_dom_sf"/>
</dbReference>
<evidence type="ECO:0000313" key="8">
    <source>
        <dbReference type="EMBL" id="KAJ2000643.1"/>
    </source>
</evidence>
<comment type="catalytic activity">
    <reaction evidence="6">
        <text>DNA(n) + a 2'-deoxyribonucleoside 5'-triphosphate = DNA(n+1) + diphosphate</text>
        <dbReference type="Rhea" id="RHEA:22508"/>
        <dbReference type="Rhea" id="RHEA-COMP:17339"/>
        <dbReference type="Rhea" id="RHEA-COMP:17340"/>
        <dbReference type="ChEBI" id="CHEBI:33019"/>
        <dbReference type="ChEBI" id="CHEBI:61560"/>
        <dbReference type="ChEBI" id="CHEBI:173112"/>
        <dbReference type="EC" id="2.7.7.7"/>
    </reaction>
</comment>
<dbReference type="Pfam" id="PF00136">
    <property type="entry name" value="DNA_pol_B"/>
    <property type="match status" value="1"/>
</dbReference>
<evidence type="ECO:0000313" key="9">
    <source>
        <dbReference type="Proteomes" id="UP001150907"/>
    </source>
</evidence>
<dbReference type="SUPFAM" id="SSF53098">
    <property type="entry name" value="Ribonuclease H-like"/>
    <property type="match status" value="1"/>
</dbReference>
<dbReference type="EMBL" id="JANBQF010000504">
    <property type="protein sequence ID" value="KAJ2000643.1"/>
    <property type="molecule type" value="Genomic_DNA"/>
</dbReference>
<dbReference type="GO" id="GO:0008296">
    <property type="term" value="F:3'-5'-DNA exonuclease activity"/>
    <property type="evidence" value="ECO:0007669"/>
    <property type="project" value="TreeGrafter"/>
</dbReference>
<dbReference type="GO" id="GO:0006297">
    <property type="term" value="P:nucleotide-excision repair, DNA gap filling"/>
    <property type="evidence" value="ECO:0007669"/>
    <property type="project" value="TreeGrafter"/>
</dbReference>
<keyword evidence="3" id="KW-0548">Nucleotidyltransferase</keyword>
<evidence type="ECO:0000256" key="1">
    <source>
        <dbReference type="ARBA" id="ARBA00012417"/>
    </source>
</evidence>
<dbReference type="Gene3D" id="3.30.420.10">
    <property type="entry name" value="Ribonuclease H-like superfamily/Ribonuclease H"/>
    <property type="match status" value="1"/>
</dbReference>
<dbReference type="PANTHER" id="PTHR10322">
    <property type="entry name" value="DNA POLYMERASE CATALYTIC SUBUNIT"/>
    <property type="match status" value="1"/>
</dbReference>
<dbReference type="GO" id="GO:0043625">
    <property type="term" value="C:delta DNA polymerase complex"/>
    <property type="evidence" value="ECO:0007669"/>
    <property type="project" value="TreeGrafter"/>
</dbReference>
<dbReference type="Gene3D" id="3.90.1600.10">
    <property type="entry name" value="Palm domain of DNA polymerase"/>
    <property type="match status" value="1"/>
</dbReference>
<dbReference type="GO" id="GO:0045004">
    <property type="term" value="P:DNA replication proofreading"/>
    <property type="evidence" value="ECO:0007669"/>
    <property type="project" value="TreeGrafter"/>
</dbReference>
<dbReference type="GO" id="GO:0003887">
    <property type="term" value="F:DNA-directed DNA polymerase activity"/>
    <property type="evidence" value="ECO:0007669"/>
    <property type="project" value="UniProtKB-KW"/>
</dbReference>
<evidence type="ECO:0000256" key="5">
    <source>
        <dbReference type="ARBA" id="ARBA00023125"/>
    </source>
</evidence>
<evidence type="ECO:0000256" key="2">
    <source>
        <dbReference type="ARBA" id="ARBA00022679"/>
    </source>
</evidence>
<keyword evidence="5" id="KW-0238">DNA-binding</keyword>
<dbReference type="Proteomes" id="UP001150907">
    <property type="component" value="Unassembled WGS sequence"/>
</dbReference>
<evidence type="ECO:0000256" key="4">
    <source>
        <dbReference type="ARBA" id="ARBA00022932"/>
    </source>
</evidence>
<feature type="non-terminal residue" evidence="8">
    <location>
        <position position="206"/>
    </location>
</feature>
<feature type="domain" description="DNA-directed DNA polymerase family B multifunctional" evidence="7">
    <location>
        <begin position="77"/>
        <end position="206"/>
    </location>
</feature>
<dbReference type="AlphaFoldDB" id="A0A9W8BAJ2"/>
<gene>
    <name evidence="8" type="ORF">H4R26_004519</name>
</gene>
<keyword evidence="2" id="KW-0808">Transferase</keyword>
<organism evidence="8 9">
    <name type="scientific">Coemansia thaxteri</name>
    <dbReference type="NCBI Taxonomy" id="2663907"/>
    <lineage>
        <taxon>Eukaryota</taxon>
        <taxon>Fungi</taxon>
        <taxon>Fungi incertae sedis</taxon>
        <taxon>Zoopagomycota</taxon>
        <taxon>Kickxellomycotina</taxon>
        <taxon>Kickxellomycetes</taxon>
        <taxon>Kickxellales</taxon>
        <taxon>Kickxellaceae</taxon>
        <taxon>Coemansia</taxon>
    </lineage>
</organism>
<sequence>MELTMQKYSLDFISRELLGRQKVDMSYDVMFSKFRDGKVIEIADYCFIDSDLTLGIWKKLGLWFAAVEQCKLFKVDIHDMYSSGQQKRIFNQLYFYSHKKGYVFDKSKSFKHRFDYQGAYVLDPQPGIYKNCAVVDFASLYPSIIISKNICYTTLREDQQPGYEFDTDHKGVIPGILEHLISSRKRIKSLMKEEADEIVKSIYDKR</sequence>
<reference evidence="8" key="1">
    <citation type="submission" date="2022-07" db="EMBL/GenBank/DDBJ databases">
        <title>Phylogenomic reconstructions and comparative analyses of Kickxellomycotina fungi.</title>
        <authorList>
            <person name="Reynolds N.K."/>
            <person name="Stajich J.E."/>
            <person name="Barry K."/>
            <person name="Grigoriev I.V."/>
            <person name="Crous P."/>
            <person name="Smith M.E."/>
        </authorList>
    </citation>
    <scope>NUCLEOTIDE SEQUENCE</scope>
    <source>
        <strain evidence="8">IMI 214461</strain>
    </source>
</reference>
<dbReference type="GO" id="GO:0003677">
    <property type="term" value="F:DNA binding"/>
    <property type="evidence" value="ECO:0007669"/>
    <property type="project" value="UniProtKB-KW"/>
</dbReference>
<evidence type="ECO:0000256" key="6">
    <source>
        <dbReference type="ARBA" id="ARBA00049244"/>
    </source>
</evidence>
<name>A0A9W8BAJ2_9FUNG</name>
<dbReference type="SUPFAM" id="SSF56672">
    <property type="entry name" value="DNA/RNA polymerases"/>
    <property type="match status" value="1"/>
</dbReference>
<evidence type="ECO:0000256" key="3">
    <source>
        <dbReference type="ARBA" id="ARBA00022695"/>
    </source>
</evidence>
<keyword evidence="4" id="KW-0239">DNA-directed DNA polymerase</keyword>
<proteinExistence type="predicted"/>
<comment type="caution">
    <text evidence="8">The sequence shown here is derived from an EMBL/GenBank/DDBJ whole genome shotgun (WGS) entry which is preliminary data.</text>
</comment>
<dbReference type="OrthoDB" id="5529249at2759"/>
<dbReference type="GO" id="GO:0000166">
    <property type="term" value="F:nucleotide binding"/>
    <property type="evidence" value="ECO:0007669"/>
    <property type="project" value="InterPro"/>
</dbReference>